<reference evidence="3" key="1">
    <citation type="submission" date="2018-12" db="EMBL/GenBank/DDBJ databases">
        <title>Complete genome sequence of Paenibacillus sp. MBLB1234.</title>
        <authorList>
            <person name="Nam Y.-D."/>
            <person name="Kang J."/>
            <person name="Chung W.-H."/>
            <person name="Park Y.S."/>
        </authorList>
    </citation>
    <scope>NUCLEOTIDE SEQUENCE [LARGE SCALE GENOMIC DNA]</scope>
    <source>
        <strain evidence="3">MBLB1234</strain>
    </source>
</reference>
<keyword evidence="1" id="KW-1133">Transmembrane helix</keyword>
<keyword evidence="1" id="KW-0472">Membrane</keyword>
<accession>A0A3S9UTA9</accession>
<proteinExistence type="predicted"/>
<sequence length="82" mass="9219">MLSSLIILGVTGLIIRFDVPSLMKNKYTKDLWVFSILLLIGVTMNVIVNVFQNVPTPLNALTTLFTPLNNLLEYVGLIRSQR</sequence>
<dbReference type="KEGG" id="plut:EI981_02350"/>
<evidence type="ECO:0000313" key="3">
    <source>
        <dbReference type="Proteomes" id="UP000270678"/>
    </source>
</evidence>
<feature type="transmembrane region" description="Helical" evidence="1">
    <location>
        <begin position="32"/>
        <end position="51"/>
    </location>
</feature>
<protein>
    <submittedName>
        <fullName evidence="2">Uncharacterized protein</fullName>
    </submittedName>
</protein>
<keyword evidence="3" id="KW-1185">Reference proteome</keyword>
<evidence type="ECO:0000256" key="1">
    <source>
        <dbReference type="SAM" id="Phobius"/>
    </source>
</evidence>
<dbReference type="RefSeq" id="WP_126995088.1">
    <property type="nucleotide sequence ID" value="NZ_CP034346.1"/>
</dbReference>
<keyword evidence="1" id="KW-0812">Transmembrane</keyword>
<name>A0A3S9UTA9_9BACL</name>
<evidence type="ECO:0000313" key="2">
    <source>
        <dbReference type="EMBL" id="AZS13427.1"/>
    </source>
</evidence>
<organism evidence="2 3">
    <name type="scientific">Paenibacillus lutimineralis</name>
    <dbReference type="NCBI Taxonomy" id="2707005"/>
    <lineage>
        <taxon>Bacteria</taxon>
        <taxon>Bacillati</taxon>
        <taxon>Bacillota</taxon>
        <taxon>Bacilli</taxon>
        <taxon>Bacillales</taxon>
        <taxon>Paenibacillaceae</taxon>
        <taxon>Paenibacillus</taxon>
    </lineage>
</organism>
<gene>
    <name evidence="2" type="ORF">EI981_02350</name>
</gene>
<dbReference type="Proteomes" id="UP000270678">
    <property type="component" value="Chromosome"/>
</dbReference>
<dbReference type="EMBL" id="CP034346">
    <property type="protein sequence ID" value="AZS13427.1"/>
    <property type="molecule type" value="Genomic_DNA"/>
</dbReference>
<dbReference type="AlphaFoldDB" id="A0A3S9UTA9"/>
<dbReference type="OrthoDB" id="2440830at2"/>